<accession>A0A6M4GTT4</accession>
<proteinExistence type="predicted"/>
<dbReference type="GO" id="GO:0052621">
    <property type="term" value="F:diguanylate cyclase activity"/>
    <property type="evidence" value="ECO:0007669"/>
    <property type="project" value="UniProtKB-EC"/>
</dbReference>
<gene>
    <name evidence="4" type="ORF">DSM104443_01790</name>
</gene>
<evidence type="ECO:0000256" key="1">
    <source>
        <dbReference type="ARBA" id="ARBA00012528"/>
    </source>
</evidence>
<protein>
    <recommendedName>
        <fullName evidence="1">diguanylate cyclase</fullName>
        <ecNumber evidence="1">2.7.7.65</ecNumber>
    </recommendedName>
</protein>
<dbReference type="EC" id="2.7.7.65" evidence="1"/>
<dbReference type="GO" id="GO:1902201">
    <property type="term" value="P:negative regulation of bacterial-type flagellum-dependent cell motility"/>
    <property type="evidence" value="ECO:0007669"/>
    <property type="project" value="TreeGrafter"/>
</dbReference>
<dbReference type="PROSITE" id="PS50887">
    <property type="entry name" value="GGDEF"/>
    <property type="match status" value="1"/>
</dbReference>
<evidence type="ECO:0000256" key="2">
    <source>
        <dbReference type="ARBA" id="ARBA00034247"/>
    </source>
</evidence>
<dbReference type="AlphaFoldDB" id="A0A6M4GTT4"/>
<reference evidence="4 5" key="1">
    <citation type="submission" date="2020-04" db="EMBL/GenBank/DDBJ databases">
        <title>Usitatibacter rugosus gen. nov., sp. nov. and Usitatibacter palustris sp. nov., novel members of Usitatibacteraceae fam. nov. within the order Nitrosomonadales isolated from soil.</title>
        <authorList>
            <person name="Huber K.J."/>
            <person name="Neumann-Schaal M."/>
            <person name="Geppert A."/>
            <person name="Luckner M."/>
            <person name="Wanner G."/>
            <person name="Overmann J."/>
        </authorList>
    </citation>
    <scope>NUCLEOTIDE SEQUENCE [LARGE SCALE GENOMIC DNA]</scope>
    <source>
        <strain evidence="4 5">0125_3</strain>
    </source>
</reference>
<dbReference type="InterPro" id="IPR000160">
    <property type="entry name" value="GGDEF_dom"/>
</dbReference>
<dbReference type="GO" id="GO:0043709">
    <property type="term" value="P:cell adhesion involved in single-species biofilm formation"/>
    <property type="evidence" value="ECO:0007669"/>
    <property type="project" value="TreeGrafter"/>
</dbReference>
<dbReference type="PANTHER" id="PTHR45138:SF9">
    <property type="entry name" value="DIGUANYLATE CYCLASE DGCM-RELATED"/>
    <property type="match status" value="1"/>
</dbReference>
<evidence type="ECO:0000313" key="4">
    <source>
        <dbReference type="EMBL" id="QJR10721.1"/>
    </source>
</evidence>
<organism evidence="4 5">
    <name type="scientific">Usitatibacter rugosus</name>
    <dbReference type="NCBI Taxonomy" id="2732067"/>
    <lineage>
        <taxon>Bacteria</taxon>
        <taxon>Pseudomonadati</taxon>
        <taxon>Pseudomonadota</taxon>
        <taxon>Betaproteobacteria</taxon>
        <taxon>Nitrosomonadales</taxon>
        <taxon>Usitatibacteraceae</taxon>
        <taxon>Usitatibacter</taxon>
    </lineage>
</organism>
<dbReference type="EMBL" id="CP053069">
    <property type="protein sequence ID" value="QJR10721.1"/>
    <property type="molecule type" value="Genomic_DNA"/>
</dbReference>
<dbReference type="InterPro" id="IPR029787">
    <property type="entry name" value="Nucleotide_cyclase"/>
</dbReference>
<feature type="domain" description="GGDEF" evidence="3">
    <location>
        <begin position="126"/>
        <end position="259"/>
    </location>
</feature>
<dbReference type="Pfam" id="PF00990">
    <property type="entry name" value="GGDEF"/>
    <property type="match status" value="1"/>
</dbReference>
<evidence type="ECO:0000313" key="5">
    <source>
        <dbReference type="Proteomes" id="UP000501534"/>
    </source>
</evidence>
<dbReference type="KEGG" id="uru:DSM104443_01790"/>
<dbReference type="PANTHER" id="PTHR45138">
    <property type="entry name" value="REGULATORY COMPONENTS OF SENSORY TRANSDUCTION SYSTEM"/>
    <property type="match status" value="1"/>
</dbReference>
<comment type="catalytic activity">
    <reaction evidence="2">
        <text>2 GTP = 3',3'-c-di-GMP + 2 diphosphate</text>
        <dbReference type="Rhea" id="RHEA:24898"/>
        <dbReference type="ChEBI" id="CHEBI:33019"/>
        <dbReference type="ChEBI" id="CHEBI:37565"/>
        <dbReference type="ChEBI" id="CHEBI:58805"/>
        <dbReference type="EC" id="2.7.7.65"/>
    </reaction>
</comment>
<sequence>MAGARATATWQEAKEVLTVVRIRYAPSLESQLLILLSSIVYFTDIEGVLKEQLKGLSNPRLVEQQLGMLEVTIAGAKRRLESDAKLYVLGLRADEPQTARDKQQKFGILDAQPLLAEDIATTHGPLGRAVLYIDIDDFKAVNTSLTEVRVDALVLPVIHRFLAEVVRSIGHAYAEGGDEMTIYLPNCTQTFAIEVGHAVRKGISELSFGAAAAHTKVTVSVGVAYAAANSPSENLVLEANEAKQLAKGKGKNRIEPWGGS</sequence>
<evidence type="ECO:0000259" key="3">
    <source>
        <dbReference type="PROSITE" id="PS50887"/>
    </source>
</evidence>
<keyword evidence="5" id="KW-1185">Reference proteome</keyword>
<dbReference type="SMART" id="SM00267">
    <property type="entry name" value="GGDEF"/>
    <property type="match status" value="1"/>
</dbReference>
<dbReference type="GO" id="GO:0005886">
    <property type="term" value="C:plasma membrane"/>
    <property type="evidence" value="ECO:0007669"/>
    <property type="project" value="TreeGrafter"/>
</dbReference>
<dbReference type="InterPro" id="IPR043128">
    <property type="entry name" value="Rev_trsase/Diguanyl_cyclase"/>
</dbReference>
<name>A0A6M4GTT4_9PROT</name>
<dbReference type="SUPFAM" id="SSF55073">
    <property type="entry name" value="Nucleotide cyclase"/>
    <property type="match status" value="1"/>
</dbReference>
<dbReference type="Gene3D" id="3.30.70.270">
    <property type="match status" value="1"/>
</dbReference>
<dbReference type="InterPro" id="IPR050469">
    <property type="entry name" value="Diguanylate_Cyclase"/>
</dbReference>
<dbReference type="NCBIfam" id="TIGR00254">
    <property type="entry name" value="GGDEF"/>
    <property type="match status" value="1"/>
</dbReference>
<dbReference type="Proteomes" id="UP000501534">
    <property type="component" value="Chromosome"/>
</dbReference>